<dbReference type="InterPro" id="IPR036138">
    <property type="entry name" value="PBP_dimer_sf"/>
</dbReference>
<dbReference type="PANTHER" id="PTHR30627:SF24">
    <property type="entry name" value="PENICILLIN-BINDING PROTEIN 4B"/>
    <property type="match status" value="1"/>
</dbReference>
<keyword evidence="1" id="KW-0472">Membrane</keyword>
<reference evidence="4 5" key="1">
    <citation type="submission" date="2018-10" db="EMBL/GenBank/DDBJ databases">
        <authorList>
            <person name="Zhang X."/>
        </authorList>
    </citation>
    <scope>NUCLEOTIDE SEQUENCE [LARGE SCALE GENOMIC DNA]</scope>
    <source>
        <strain evidence="4 5">SK-G1</strain>
    </source>
</reference>
<dbReference type="PANTHER" id="PTHR30627">
    <property type="entry name" value="PEPTIDOGLYCAN D,D-TRANSPEPTIDASE"/>
    <property type="match status" value="1"/>
</dbReference>
<dbReference type="GO" id="GO:0008658">
    <property type="term" value="F:penicillin binding"/>
    <property type="evidence" value="ECO:0007669"/>
    <property type="project" value="InterPro"/>
</dbReference>
<dbReference type="InterPro" id="IPR012338">
    <property type="entry name" value="Beta-lactam/transpept-like"/>
</dbReference>
<dbReference type="GO" id="GO:0016740">
    <property type="term" value="F:transferase activity"/>
    <property type="evidence" value="ECO:0007669"/>
    <property type="project" value="UniProtKB-KW"/>
</dbReference>
<dbReference type="InterPro" id="IPR001460">
    <property type="entry name" value="PCN-bd_Tpept"/>
</dbReference>
<dbReference type="Pfam" id="PF00905">
    <property type="entry name" value="Transpeptidase"/>
    <property type="match status" value="1"/>
</dbReference>
<dbReference type="Proteomes" id="UP000280960">
    <property type="component" value="Chromosome"/>
</dbReference>
<feature type="transmembrane region" description="Helical" evidence="1">
    <location>
        <begin position="12"/>
        <end position="31"/>
    </location>
</feature>
<dbReference type="EMBL" id="CP033169">
    <property type="protein sequence ID" value="AYO31590.1"/>
    <property type="molecule type" value="Genomic_DNA"/>
</dbReference>
<dbReference type="Gene3D" id="3.90.1310.10">
    <property type="entry name" value="Penicillin-binding protein 2a (Domain 2)"/>
    <property type="match status" value="1"/>
</dbReference>
<sequence>MDRLRKNTKIIFGIFCGLFISLIIYLSYFTAYEREKLIQSSYNRRLWEQEDRVIRGTIYDTKGRPLADTVIEDNVKKRIYPGGEALGPLVGYSDRRLGRAGLEDVFNGELLGVLEKDPMVLLRQKILGVSDRGNDAYLTIDAELQKTAYKMFRGRRGALVAMDPNTGALLAVVSSPGYDSSNLQNKWDGLVKNPDKPLINRATQGLYPPGSAFKIITLTAALTSHPEIEKKIYYTPGYIKINGRIIRDYEGLWPGNYDITNAFRYSSNTVFIQIGQEVGMDNLFSMAEAFGFNARVNADIPIATSTIPRPPLLGGEVEVAEDSIGQGKILSTPLQMARVASVIASGGKLVTPYILQKSVSPLGITRTVHKPETLKQVLDKSVADKVKALMVDVVQNGTGTPAYIKGITVAGKTGSAQNPFGKTHAWFVGFAPAENPKIAVAAVVENAGGGGAIAGPIVREVILQYLNSLQK</sequence>
<dbReference type="SUPFAM" id="SSF56519">
    <property type="entry name" value="Penicillin binding protein dimerisation domain"/>
    <property type="match status" value="1"/>
</dbReference>
<dbReference type="GO" id="GO:0071972">
    <property type="term" value="F:peptidoglycan L,D-transpeptidase activity"/>
    <property type="evidence" value="ECO:0007669"/>
    <property type="project" value="TreeGrafter"/>
</dbReference>
<protein>
    <submittedName>
        <fullName evidence="4">Peptidoglycan glycosyltransferase</fullName>
    </submittedName>
</protein>
<dbReference type="InterPro" id="IPR054120">
    <property type="entry name" value="PBPA_dimer"/>
</dbReference>
<gene>
    <name evidence="4" type="ORF">D2962_14160</name>
</gene>
<feature type="domain" description="Penicillin binding protein A dimerisation" evidence="3">
    <location>
        <begin position="55"/>
        <end position="134"/>
    </location>
</feature>
<dbReference type="Pfam" id="PF21922">
    <property type="entry name" value="PBP_dimer_2"/>
    <property type="match status" value="1"/>
</dbReference>
<keyword evidence="1" id="KW-0812">Transmembrane</keyword>
<dbReference type="GO" id="GO:0005886">
    <property type="term" value="C:plasma membrane"/>
    <property type="evidence" value="ECO:0007669"/>
    <property type="project" value="TreeGrafter"/>
</dbReference>
<evidence type="ECO:0000259" key="3">
    <source>
        <dbReference type="Pfam" id="PF21922"/>
    </source>
</evidence>
<organism evidence="4 5">
    <name type="scientific">Biomaibacter acetigenes</name>
    <dbReference type="NCBI Taxonomy" id="2316383"/>
    <lineage>
        <taxon>Bacteria</taxon>
        <taxon>Bacillati</taxon>
        <taxon>Bacillota</taxon>
        <taxon>Clostridia</taxon>
        <taxon>Thermosediminibacterales</taxon>
        <taxon>Tepidanaerobacteraceae</taxon>
        <taxon>Biomaibacter</taxon>
    </lineage>
</organism>
<dbReference type="InterPro" id="IPR050515">
    <property type="entry name" value="Beta-lactam/transpept"/>
</dbReference>
<feature type="domain" description="Penicillin-binding protein transpeptidase" evidence="2">
    <location>
        <begin position="157"/>
        <end position="462"/>
    </location>
</feature>
<keyword evidence="5" id="KW-1185">Reference proteome</keyword>
<dbReference type="KEGG" id="bacg:D2962_14160"/>
<dbReference type="GO" id="GO:0071555">
    <property type="term" value="P:cell wall organization"/>
    <property type="evidence" value="ECO:0007669"/>
    <property type="project" value="TreeGrafter"/>
</dbReference>
<dbReference type="AlphaFoldDB" id="A0A3G2R805"/>
<dbReference type="RefSeq" id="WP_122015359.1">
    <property type="nucleotide sequence ID" value="NZ_CP033169.1"/>
</dbReference>
<evidence type="ECO:0000313" key="5">
    <source>
        <dbReference type="Proteomes" id="UP000280960"/>
    </source>
</evidence>
<proteinExistence type="predicted"/>
<evidence type="ECO:0000256" key="1">
    <source>
        <dbReference type="SAM" id="Phobius"/>
    </source>
</evidence>
<dbReference type="Gene3D" id="3.40.710.10">
    <property type="entry name" value="DD-peptidase/beta-lactamase superfamily"/>
    <property type="match status" value="1"/>
</dbReference>
<evidence type="ECO:0000259" key="2">
    <source>
        <dbReference type="Pfam" id="PF00905"/>
    </source>
</evidence>
<keyword evidence="4" id="KW-0808">Transferase</keyword>
<evidence type="ECO:0000313" key="4">
    <source>
        <dbReference type="EMBL" id="AYO31590.1"/>
    </source>
</evidence>
<dbReference type="SUPFAM" id="SSF56601">
    <property type="entry name" value="beta-lactamase/transpeptidase-like"/>
    <property type="match status" value="1"/>
</dbReference>
<accession>A0A3G2R805</accession>
<name>A0A3G2R805_9FIRM</name>
<keyword evidence="1" id="KW-1133">Transmembrane helix</keyword>